<dbReference type="Pfam" id="PF12833">
    <property type="entry name" value="HTH_18"/>
    <property type="match status" value="1"/>
</dbReference>
<evidence type="ECO:0000256" key="8">
    <source>
        <dbReference type="ARBA" id="ARBA00023159"/>
    </source>
</evidence>
<accession>A0A0M2RE46</accession>
<dbReference type="PANTHER" id="PTHR10815">
    <property type="entry name" value="METHYLATED-DNA--PROTEIN-CYSTEINE METHYLTRANSFERASE"/>
    <property type="match status" value="1"/>
</dbReference>
<dbReference type="STRING" id="1549748.WH95_02930"/>
<dbReference type="SMART" id="SM00342">
    <property type="entry name" value="HTH_ARAC"/>
    <property type="match status" value="1"/>
</dbReference>
<evidence type="ECO:0000256" key="1">
    <source>
        <dbReference type="ARBA" id="ARBA00001286"/>
    </source>
</evidence>
<dbReference type="Gene3D" id="1.10.10.10">
    <property type="entry name" value="Winged helix-like DNA-binding domain superfamily/Winged helix DNA-binding domain"/>
    <property type="match status" value="1"/>
</dbReference>
<evidence type="ECO:0000256" key="13">
    <source>
        <dbReference type="PIRSR" id="PIRSR000409-3"/>
    </source>
</evidence>
<dbReference type="Gene3D" id="3.40.10.10">
    <property type="entry name" value="DNA Methylphosphotriester Repair Domain"/>
    <property type="match status" value="1"/>
</dbReference>
<sequence>MTGAKQMKAQVAILPKFESDDERYQAIVDRNPAADDVFYYAVLTTGVYCRPSCAARLALRKNVSFHESCAEAEKAGYRPCKRCRPNEMKKEERQALAIQKACRLIEEAEEAPDLDTLAKAVGMSRFYFHRTFKAITGVTPKAYSNAHRSNRVRRGLSKSETVTEAIYDAGFNSNGRFYANTEKLLGMKPTSYRKGGKDTEIRFALGECSLGSILVAASDKGICSILLGDDPEVMIQDLQDRFSKAILKGGDETFEQWVAQVVGFVDDPSIGLDLPLDIRGTAFQQRVWKALIDIPVGSRLSYAEVAEKIGSPKAVRAVASACAANHIAVAIPCHRVVRSDGALSGYRWGVERKQQLLDCEAVAAQ</sequence>
<comment type="caution">
    <text evidence="15">The sequence shown here is derived from an EMBL/GenBank/DDBJ whole genome shotgun (WGS) entry which is preliminary data.</text>
</comment>
<dbReference type="InterPro" id="IPR014048">
    <property type="entry name" value="MethylDNA_cys_MeTrfase_DNA-bd"/>
</dbReference>
<dbReference type="GO" id="GO:0008270">
    <property type="term" value="F:zinc ion binding"/>
    <property type="evidence" value="ECO:0007669"/>
    <property type="project" value="InterPro"/>
</dbReference>
<dbReference type="GO" id="GO:0003700">
    <property type="term" value="F:DNA-binding transcription factor activity"/>
    <property type="evidence" value="ECO:0007669"/>
    <property type="project" value="InterPro"/>
</dbReference>
<dbReference type="Proteomes" id="UP000034491">
    <property type="component" value="Unassembled WGS sequence"/>
</dbReference>
<keyword evidence="10" id="KW-0234">DNA repair</keyword>
<dbReference type="InterPro" id="IPR001497">
    <property type="entry name" value="MethylDNA_cys_MeTrfase_AS"/>
</dbReference>
<name>A0A0M2RE46_9PROT</name>
<evidence type="ECO:0000256" key="12">
    <source>
        <dbReference type="PIRSR" id="PIRSR000409-1"/>
    </source>
</evidence>
<evidence type="ECO:0000256" key="4">
    <source>
        <dbReference type="ARBA" id="ARBA00022603"/>
    </source>
</evidence>
<dbReference type="NCBIfam" id="TIGR00589">
    <property type="entry name" value="ogt"/>
    <property type="match status" value="1"/>
</dbReference>
<dbReference type="InterPro" id="IPR004026">
    <property type="entry name" value="Ada_DNA_repair_Zn-bd"/>
</dbReference>
<dbReference type="InterPro" id="IPR018060">
    <property type="entry name" value="HTH_AraC"/>
</dbReference>
<dbReference type="Gene3D" id="1.10.10.60">
    <property type="entry name" value="Homeodomain-like"/>
    <property type="match status" value="1"/>
</dbReference>
<keyword evidence="9" id="KW-0804">Transcription</keyword>
<evidence type="ECO:0000256" key="9">
    <source>
        <dbReference type="ARBA" id="ARBA00023163"/>
    </source>
</evidence>
<comment type="similarity">
    <text evidence="2">Belongs to the MGMT family.</text>
</comment>
<feature type="active site" description="Nucleophile; methyl group acceptor from methylphosphotriester" evidence="12">
    <location>
        <position position="49"/>
    </location>
</feature>
<keyword evidence="4 15" id="KW-0489">Methyltransferase</keyword>
<dbReference type="InterPro" id="IPR016221">
    <property type="entry name" value="Bifunct_regulatory_prot_Ada"/>
</dbReference>
<dbReference type="PATRIC" id="fig|1549748.8.peg.1181"/>
<feature type="binding site" evidence="13">
    <location>
        <position position="49"/>
    </location>
    <ligand>
        <name>Zn(2+)</name>
        <dbReference type="ChEBI" id="CHEBI:29105"/>
    </ligand>
</feature>
<dbReference type="NCBIfam" id="NF011964">
    <property type="entry name" value="PRK15435.1"/>
    <property type="match status" value="1"/>
</dbReference>
<dbReference type="InterPro" id="IPR036217">
    <property type="entry name" value="MethylDNA_cys_MeTrfase_DNAb"/>
</dbReference>
<feature type="domain" description="HTH araC/xylS-type" evidence="14">
    <location>
        <begin position="99"/>
        <end position="195"/>
    </location>
</feature>
<evidence type="ECO:0000256" key="5">
    <source>
        <dbReference type="ARBA" id="ARBA00022679"/>
    </source>
</evidence>
<dbReference type="GO" id="GO:0006281">
    <property type="term" value="P:DNA repair"/>
    <property type="evidence" value="ECO:0007669"/>
    <property type="project" value="UniProtKB-KW"/>
</dbReference>
<dbReference type="GO" id="GO:0032259">
    <property type="term" value="P:methylation"/>
    <property type="evidence" value="ECO:0007669"/>
    <property type="project" value="UniProtKB-KW"/>
</dbReference>
<evidence type="ECO:0000256" key="10">
    <source>
        <dbReference type="ARBA" id="ARBA00023204"/>
    </source>
</evidence>
<evidence type="ECO:0000256" key="6">
    <source>
        <dbReference type="ARBA" id="ARBA00022763"/>
    </source>
</evidence>
<dbReference type="InterPro" id="IPR035451">
    <property type="entry name" value="Ada-like_dom_sf"/>
</dbReference>
<evidence type="ECO:0000256" key="11">
    <source>
        <dbReference type="ARBA" id="ARBA00049348"/>
    </source>
</evidence>
<dbReference type="SUPFAM" id="SSF46767">
    <property type="entry name" value="Methylated DNA-protein cysteine methyltransferase, C-terminal domain"/>
    <property type="match status" value="1"/>
</dbReference>
<dbReference type="FunFam" id="1.10.10.10:FF:000214">
    <property type="entry name" value="Methylated-DNA--protein-cysteine methyltransferase"/>
    <property type="match status" value="1"/>
</dbReference>
<dbReference type="PANTHER" id="PTHR10815:SF14">
    <property type="entry name" value="BIFUNCTIONAL TRANSCRIPTIONAL ACTIVATOR_DNA REPAIR ENZYME ADA"/>
    <property type="match status" value="1"/>
</dbReference>
<proteinExistence type="inferred from homology"/>
<comment type="cofactor">
    <cofactor evidence="13">
        <name>Zn(2+)</name>
        <dbReference type="ChEBI" id="CHEBI:29105"/>
    </cofactor>
    <text evidence="13">Binds 1 zinc ion per subunit.</text>
</comment>
<evidence type="ECO:0000313" key="16">
    <source>
        <dbReference type="Proteomes" id="UP000034491"/>
    </source>
</evidence>
<dbReference type="Pfam" id="PF02805">
    <property type="entry name" value="Ada_Zn_binding"/>
    <property type="match status" value="1"/>
</dbReference>
<reference evidence="15 16" key="1">
    <citation type="submission" date="2015-03" db="EMBL/GenBank/DDBJ databases">
        <title>Genome sequence of Kiloniella sp. P1-1, isolated from the gut microflora of Pacific white shrimp, Penaeus vannamei.</title>
        <authorList>
            <person name="Shao Z."/>
            <person name="Wang L."/>
            <person name="Li X."/>
        </authorList>
    </citation>
    <scope>NUCLEOTIDE SEQUENCE [LARGE SCALE GENOMIC DNA]</scope>
    <source>
        <strain evidence="15 16">P1-1</strain>
    </source>
</reference>
<dbReference type="PROSITE" id="PS00374">
    <property type="entry name" value="MGMT"/>
    <property type="match status" value="1"/>
</dbReference>
<dbReference type="PIRSF" id="PIRSF000409">
    <property type="entry name" value="Ada"/>
    <property type="match status" value="1"/>
</dbReference>
<dbReference type="GO" id="GO:0003908">
    <property type="term" value="F:methylated-DNA-[protein]-cysteine S-methyltransferase activity"/>
    <property type="evidence" value="ECO:0007669"/>
    <property type="project" value="UniProtKB-EC"/>
</dbReference>
<dbReference type="SUPFAM" id="SSF53155">
    <property type="entry name" value="Methylated DNA-protein cysteine methyltransferase domain"/>
    <property type="match status" value="1"/>
</dbReference>
<keyword evidence="7" id="KW-0805">Transcription regulation</keyword>
<dbReference type="SUPFAM" id="SSF57884">
    <property type="entry name" value="Ada DNA repair protein, N-terminal domain (N-Ada 10)"/>
    <property type="match status" value="1"/>
</dbReference>
<keyword evidence="13" id="KW-0862">Zinc</keyword>
<comment type="catalytic activity">
    <reaction evidence="11">
        <text>a 6-O-methyl-2'-deoxyguanosine in DNA + L-cysteinyl-[protein] = S-methyl-L-cysteinyl-[protein] + a 2'-deoxyguanosine in DNA</text>
        <dbReference type="Rhea" id="RHEA:24000"/>
        <dbReference type="Rhea" id="RHEA-COMP:10131"/>
        <dbReference type="Rhea" id="RHEA-COMP:10132"/>
        <dbReference type="Rhea" id="RHEA-COMP:11367"/>
        <dbReference type="Rhea" id="RHEA-COMP:11368"/>
        <dbReference type="ChEBI" id="CHEBI:29950"/>
        <dbReference type="ChEBI" id="CHEBI:82612"/>
        <dbReference type="ChEBI" id="CHEBI:85445"/>
        <dbReference type="ChEBI" id="CHEBI:85448"/>
        <dbReference type="EC" id="2.1.1.63"/>
    </reaction>
</comment>
<evidence type="ECO:0000256" key="2">
    <source>
        <dbReference type="ARBA" id="ARBA00008711"/>
    </source>
</evidence>
<dbReference type="InterPro" id="IPR036631">
    <property type="entry name" value="MGMT_N_sf"/>
</dbReference>
<dbReference type="PROSITE" id="PS01124">
    <property type="entry name" value="HTH_ARAC_FAMILY_2"/>
    <property type="match status" value="1"/>
</dbReference>
<keyword evidence="8" id="KW-0010">Activator</keyword>
<keyword evidence="6" id="KW-0227">DNA damage</keyword>
<feature type="binding site" evidence="13">
    <location>
        <position position="83"/>
    </location>
    <ligand>
        <name>Zn(2+)</name>
        <dbReference type="ChEBI" id="CHEBI:29105"/>
    </ligand>
</feature>
<dbReference type="Pfam" id="PF02870">
    <property type="entry name" value="Methyltransf_1N"/>
    <property type="match status" value="1"/>
</dbReference>
<evidence type="ECO:0000256" key="3">
    <source>
        <dbReference type="ARBA" id="ARBA00011918"/>
    </source>
</evidence>
<keyword evidence="5 15" id="KW-0808">Transferase</keyword>
<organism evidence="15 16">
    <name type="scientific">Kiloniella litopenaei</name>
    <dbReference type="NCBI Taxonomy" id="1549748"/>
    <lineage>
        <taxon>Bacteria</taxon>
        <taxon>Pseudomonadati</taxon>
        <taxon>Pseudomonadota</taxon>
        <taxon>Alphaproteobacteria</taxon>
        <taxon>Rhodospirillales</taxon>
        <taxon>Kiloniellaceae</taxon>
        <taxon>Kiloniella</taxon>
    </lineage>
</organism>
<dbReference type="EC" id="2.1.1.63" evidence="3"/>
<dbReference type="Gene3D" id="3.30.160.70">
    <property type="entry name" value="Methylated DNA-protein cysteine methyltransferase domain"/>
    <property type="match status" value="1"/>
</dbReference>
<dbReference type="EMBL" id="LANI01000002">
    <property type="protein sequence ID" value="KKJ78280.1"/>
    <property type="molecule type" value="Genomic_DNA"/>
</dbReference>
<evidence type="ECO:0000313" key="15">
    <source>
        <dbReference type="EMBL" id="KKJ78280.1"/>
    </source>
</evidence>
<dbReference type="CDD" id="cd06445">
    <property type="entry name" value="ATase"/>
    <property type="match status" value="1"/>
</dbReference>
<dbReference type="InterPro" id="IPR008332">
    <property type="entry name" value="MethylG_MeTrfase_N"/>
</dbReference>
<keyword evidence="13" id="KW-0479">Metal-binding</keyword>
<feature type="binding site" evidence="13">
    <location>
        <position position="80"/>
    </location>
    <ligand>
        <name>Zn(2+)</name>
        <dbReference type="ChEBI" id="CHEBI:29105"/>
    </ligand>
</feature>
<dbReference type="InterPro" id="IPR009057">
    <property type="entry name" value="Homeodomain-like_sf"/>
</dbReference>
<comment type="catalytic activity">
    <reaction evidence="1">
        <text>a 4-O-methyl-thymidine in DNA + L-cysteinyl-[protein] = a thymidine in DNA + S-methyl-L-cysteinyl-[protein]</text>
        <dbReference type="Rhea" id="RHEA:53428"/>
        <dbReference type="Rhea" id="RHEA-COMP:10131"/>
        <dbReference type="Rhea" id="RHEA-COMP:10132"/>
        <dbReference type="Rhea" id="RHEA-COMP:13555"/>
        <dbReference type="Rhea" id="RHEA-COMP:13556"/>
        <dbReference type="ChEBI" id="CHEBI:29950"/>
        <dbReference type="ChEBI" id="CHEBI:82612"/>
        <dbReference type="ChEBI" id="CHEBI:137386"/>
        <dbReference type="ChEBI" id="CHEBI:137387"/>
        <dbReference type="EC" id="2.1.1.63"/>
    </reaction>
</comment>
<gene>
    <name evidence="15" type="ORF">WH95_02930</name>
</gene>
<evidence type="ECO:0000259" key="14">
    <source>
        <dbReference type="PROSITE" id="PS01124"/>
    </source>
</evidence>
<dbReference type="SUPFAM" id="SSF46689">
    <property type="entry name" value="Homeodomain-like"/>
    <property type="match status" value="1"/>
</dbReference>
<dbReference type="AlphaFoldDB" id="A0A0M2RE46"/>
<feature type="binding site" evidence="13">
    <location>
        <position position="53"/>
    </location>
    <ligand>
        <name>Zn(2+)</name>
        <dbReference type="ChEBI" id="CHEBI:29105"/>
    </ligand>
</feature>
<dbReference type="Pfam" id="PF01035">
    <property type="entry name" value="DNA_binding_1"/>
    <property type="match status" value="1"/>
</dbReference>
<keyword evidence="16" id="KW-1185">Reference proteome</keyword>
<dbReference type="GO" id="GO:0043565">
    <property type="term" value="F:sequence-specific DNA binding"/>
    <property type="evidence" value="ECO:0007669"/>
    <property type="project" value="InterPro"/>
</dbReference>
<evidence type="ECO:0000256" key="7">
    <source>
        <dbReference type="ARBA" id="ARBA00023015"/>
    </source>
</evidence>
<protein>
    <recommendedName>
        <fullName evidence="3">methylated-DNA--[protein]-cysteine S-methyltransferase</fullName>
        <ecNumber evidence="3">2.1.1.63</ecNumber>
    </recommendedName>
</protein>
<feature type="active site" description="Nucleophile; methyl group acceptor from either O6-methylguanine or O4-methylthymine" evidence="12">
    <location>
        <position position="333"/>
    </location>
</feature>
<dbReference type="InterPro" id="IPR036388">
    <property type="entry name" value="WH-like_DNA-bd_sf"/>
</dbReference>